<dbReference type="InterPro" id="IPR001810">
    <property type="entry name" value="F-box_dom"/>
</dbReference>
<dbReference type="SUPFAM" id="SSF81383">
    <property type="entry name" value="F-box domain"/>
    <property type="match status" value="1"/>
</dbReference>
<dbReference type="InterPro" id="IPR050796">
    <property type="entry name" value="SCF_F-box_component"/>
</dbReference>
<organism evidence="2 3">
    <name type="scientific">Spinacia oleracea</name>
    <name type="common">Spinach</name>
    <dbReference type="NCBI Taxonomy" id="3562"/>
    <lineage>
        <taxon>Eukaryota</taxon>
        <taxon>Viridiplantae</taxon>
        <taxon>Streptophyta</taxon>
        <taxon>Embryophyta</taxon>
        <taxon>Tracheophyta</taxon>
        <taxon>Spermatophyta</taxon>
        <taxon>Magnoliopsida</taxon>
        <taxon>eudicotyledons</taxon>
        <taxon>Gunneridae</taxon>
        <taxon>Pentapetalae</taxon>
        <taxon>Caryophyllales</taxon>
        <taxon>Chenopodiaceae</taxon>
        <taxon>Chenopodioideae</taxon>
        <taxon>Anserineae</taxon>
        <taxon>Spinacia</taxon>
    </lineage>
</organism>
<evidence type="ECO:0000313" key="2">
    <source>
        <dbReference type="Proteomes" id="UP000813463"/>
    </source>
</evidence>
<protein>
    <recommendedName>
        <fullName evidence="1">F-box domain-containing protein</fullName>
    </recommendedName>
</protein>
<evidence type="ECO:0000313" key="3">
    <source>
        <dbReference type="RefSeq" id="XP_021862977.2"/>
    </source>
</evidence>
<reference evidence="2" key="1">
    <citation type="journal article" date="2021" name="Nat. Commun.">
        <title>Genomic analyses provide insights into spinach domestication and the genetic basis of agronomic traits.</title>
        <authorList>
            <person name="Cai X."/>
            <person name="Sun X."/>
            <person name="Xu C."/>
            <person name="Sun H."/>
            <person name="Wang X."/>
            <person name="Ge C."/>
            <person name="Zhang Z."/>
            <person name="Wang Q."/>
            <person name="Fei Z."/>
            <person name="Jiao C."/>
            <person name="Wang Q."/>
        </authorList>
    </citation>
    <scope>NUCLEOTIDE SEQUENCE [LARGE SCALE GENOMIC DNA]</scope>
    <source>
        <strain evidence="2">cv. Varoflay</strain>
    </source>
</reference>
<feature type="domain" description="F-box" evidence="1">
    <location>
        <begin position="11"/>
        <end position="50"/>
    </location>
</feature>
<reference evidence="3" key="2">
    <citation type="submission" date="2025-08" db="UniProtKB">
        <authorList>
            <consortium name="RefSeq"/>
        </authorList>
    </citation>
    <scope>IDENTIFICATION</scope>
    <source>
        <tissue evidence="3">Leaf</tissue>
    </source>
</reference>
<keyword evidence="2" id="KW-1185">Reference proteome</keyword>
<dbReference type="RefSeq" id="XP_021862977.2">
    <property type="nucleotide sequence ID" value="XM_022007285.2"/>
</dbReference>
<dbReference type="Pfam" id="PF00646">
    <property type="entry name" value="F-box"/>
    <property type="match status" value="1"/>
</dbReference>
<gene>
    <name evidence="3" type="primary">LOC110801878</name>
</gene>
<dbReference type="AlphaFoldDB" id="A0A9R0J7Q2"/>
<dbReference type="KEGG" id="soe:110801878"/>
<proteinExistence type="predicted"/>
<dbReference type="PANTHER" id="PTHR31672:SF13">
    <property type="entry name" value="F-BOX PROTEIN CPR30-LIKE"/>
    <property type="match status" value="1"/>
</dbReference>
<name>A0A9R0J7Q2_SPIOL</name>
<dbReference type="PANTHER" id="PTHR31672">
    <property type="entry name" value="BNACNNG10540D PROTEIN"/>
    <property type="match status" value="1"/>
</dbReference>
<dbReference type="Proteomes" id="UP000813463">
    <property type="component" value="Chromosome 4"/>
</dbReference>
<dbReference type="InterPro" id="IPR036047">
    <property type="entry name" value="F-box-like_dom_sf"/>
</dbReference>
<evidence type="ECO:0000259" key="1">
    <source>
        <dbReference type="Pfam" id="PF00646"/>
    </source>
</evidence>
<accession>A0A9R0J7Q2</accession>
<sequence>MEKETEESLPQIPDDVINKHILAKLPIKPLMCFKYVSRSWRSTISTLEFRKPHLESFTPPSPQCLLFSGNDGDHPLFTSATFDEDGGVSEIVKLGFKFDGGSIHVGMGLEKRHKNFPSRLLQISN</sequence>
<dbReference type="GeneID" id="110801878"/>